<comment type="caution">
    <text evidence="1">The sequence shown here is derived from an EMBL/GenBank/DDBJ whole genome shotgun (WGS) entry which is preliminary data.</text>
</comment>
<evidence type="ECO:0000313" key="2">
    <source>
        <dbReference type="Proteomes" id="UP000245391"/>
    </source>
</evidence>
<accession>A0A317ETW2</accession>
<dbReference type="Proteomes" id="UP000245391">
    <property type="component" value="Unassembled WGS sequence"/>
</dbReference>
<sequence length="91" mass="10330">MKAFNIHIIHKNERITLTIIPHNDYFKIVYFEGIIGAVKKVGSKWNLMPEEAIEPGEFAPYDYKLTTDGGKIVLGPSEVNQIAEQIENQLT</sequence>
<protein>
    <submittedName>
        <fullName evidence="1">Uncharacterized protein</fullName>
    </submittedName>
</protein>
<evidence type="ECO:0000313" key="1">
    <source>
        <dbReference type="EMBL" id="PWS30380.1"/>
    </source>
</evidence>
<proteinExistence type="predicted"/>
<gene>
    <name evidence="1" type="ORF">DF947_18315</name>
</gene>
<reference evidence="2" key="1">
    <citation type="submission" date="2018-05" db="EMBL/GenBank/DDBJ databases">
        <title>Pedobacter paludis sp. nov., isolated from wetland soil.</title>
        <authorList>
            <person name="Zhang Y."/>
        </authorList>
    </citation>
    <scope>NUCLEOTIDE SEQUENCE [LARGE SCALE GENOMIC DNA]</scope>
    <source>
        <strain evidence="2">R-8</strain>
    </source>
</reference>
<dbReference type="AlphaFoldDB" id="A0A317ETW2"/>
<name>A0A317ETW2_9SPHI</name>
<dbReference type="RefSeq" id="WP_109931617.1">
    <property type="nucleotide sequence ID" value="NZ_QGNY01000007.1"/>
</dbReference>
<keyword evidence="2" id="KW-1185">Reference proteome</keyword>
<dbReference type="EMBL" id="QGNY01000007">
    <property type="protein sequence ID" value="PWS30380.1"/>
    <property type="molecule type" value="Genomic_DNA"/>
</dbReference>
<dbReference type="OrthoDB" id="770102at2"/>
<organism evidence="1 2">
    <name type="scientific">Pedobacter paludis</name>
    <dbReference type="NCBI Taxonomy" id="2203212"/>
    <lineage>
        <taxon>Bacteria</taxon>
        <taxon>Pseudomonadati</taxon>
        <taxon>Bacteroidota</taxon>
        <taxon>Sphingobacteriia</taxon>
        <taxon>Sphingobacteriales</taxon>
        <taxon>Sphingobacteriaceae</taxon>
        <taxon>Pedobacter</taxon>
    </lineage>
</organism>